<dbReference type="EMBL" id="JBAMMX010000015">
    <property type="protein sequence ID" value="KAK6925879.1"/>
    <property type="molecule type" value="Genomic_DNA"/>
</dbReference>
<dbReference type="PANTHER" id="PTHR35317">
    <property type="entry name" value="OS04G0629600 PROTEIN"/>
    <property type="match status" value="1"/>
</dbReference>
<evidence type="ECO:0000313" key="2">
    <source>
        <dbReference type="Proteomes" id="UP001370490"/>
    </source>
</evidence>
<proteinExistence type="predicted"/>
<organism evidence="1 2">
    <name type="scientific">Dillenia turbinata</name>
    <dbReference type="NCBI Taxonomy" id="194707"/>
    <lineage>
        <taxon>Eukaryota</taxon>
        <taxon>Viridiplantae</taxon>
        <taxon>Streptophyta</taxon>
        <taxon>Embryophyta</taxon>
        <taxon>Tracheophyta</taxon>
        <taxon>Spermatophyta</taxon>
        <taxon>Magnoliopsida</taxon>
        <taxon>eudicotyledons</taxon>
        <taxon>Gunneridae</taxon>
        <taxon>Pentapetalae</taxon>
        <taxon>Dilleniales</taxon>
        <taxon>Dilleniaceae</taxon>
        <taxon>Dillenia</taxon>
    </lineage>
</organism>
<protein>
    <submittedName>
        <fullName evidence="1">Uncharacterized protein</fullName>
    </submittedName>
</protein>
<name>A0AAN8V6K3_9MAGN</name>
<dbReference type="PANTHER" id="PTHR35317:SF10">
    <property type="entry name" value="RNA-DIRECTED DNA POLYMERASE"/>
    <property type="match status" value="1"/>
</dbReference>
<accession>A0AAN8V6K3</accession>
<comment type="caution">
    <text evidence="1">The sequence shown here is derived from an EMBL/GenBank/DDBJ whole genome shotgun (WGS) entry which is preliminary data.</text>
</comment>
<evidence type="ECO:0000313" key="1">
    <source>
        <dbReference type="EMBL" id="KAK6925879.1"/>
    </source>
</evidence>
<dbReference type="AlphaFoldDB" id="A0AAN8V6K3"/>
<sequence>MDLDLALLYDKPVAIMDTNIWERLNRLNLMFMRITIAENIKPMTPKTDSAKEFMESMQSMSQSDTVDKSVVGTLMGMLTIMKFNGSHTMYGHVIEMINIAATLEYMKLKVNESFLVIFIMNSLPSHYSPFQINYNTIKEK</sequence>
<gene>
    <name evidence="1" type="ORF">RJ641_007598</name>
</gene>
<dbReference type="Pfam" id="PF14223">
    <property type="entry name" value="Retrotran_gag_2"/>
    <property type="match status" value="1"/>
</dbReference>
<keyword evidence="2" id="KW-1185">Reference proteome</keyword>
<dbReference type="Proteomes" id="UP001370490">
    <property type="component" value="Unassembled WGS sequence"/>
</dbReference>
<reference evidence="1 2" key="1">
    <citation type="submission" date="2023-12" db="EMBL/GenBank/DDBJ databases">
        <title>A high-quality genome assembly for Dillenia turbinata (Dilleniales).</title>
        <authorList>
            <person name="Chanderbali A."/>
        </authorList>
    </citation>
    <scope>NUCLEOTIDE SEQUENCE [LARGE SCALE GENOMIC DNA]</scope>
    <source>
        <strain evidence="1">LSX21</strain>
        <tissue evidence="1">Leaf</tissue>
    </source>
</reference>